<protein>
    <submittedName>
        <fullName evidence="2">Uncharacterized protein</fullName>
    </submittedName>
</protein>
<reference evidence="2 3" key="1">
    <citation type="submission" date="2019-05" db="EMBL/GenBank/DDBJ databases">
        <title>Another draft genome of Portunus trituberculatus and its Hox gene families provides insights of decapod evolution.</title>
        <authorList>
            <person name="Jeong J.-H."/>
            <person name="Song I."/>
            <person name="Kim S."/>
            <person name="Choi T."/>
            <person name="Kim D."/>
            <person name="Ryu S."/>
            <person name="Kim W."/>
        </authorList>
    </citation>
    <scope>NUCLEOTIDE SEQUENCE [LARGE SCALE GENOMIC DNA]</scope>
    <source>
        <tissue evidence="2">Muscle</tissue>
    </source>
</reference>
<dbReference type="EMBL" id="VSRR010023150">
    <property type="protein sequence ID" value="MPC65278.1"/>
    <property type="molecule type" value="Genomic_DNA"/>
</dbReference>
<name>A0A5B7H8A0_PORTR</name>
<feature type="region of interest" description="Disordered" evidence="1">
    <location>
        <begin position="14"/>
        <end position="35"/>
    </location>
</feature>
<evidence type="ECO:0000313" key="2">
    <source>
        <dbReference type="EMBL" id="MPC65278.1"/>
    </source>
</evidence>
<proteinExistence type="predicted"/>
<evidence type="ECO:0000256" key="1">
    <source>
        <dbReference type="SAM" id="MobiDB-lite"/>
    </source>
</evidence>
<keyword evidence="3" id="KW-1185">Reference proteome</keyword>
<sequence>MELSDDIITAVPRGPTVAKSAVQPDPRLPVTGRNGDNSHHSSYCFHCRNAHQIRSRQCPRYHLDQDNLQLDNSQFISLGSARHEFLYRQKDGTGLTSYASLAARSSAESPGPKTTPFATSHSVGACGPVRLANRFALLSDDSVKSSE</sequence>
<gene>
    <name evidence="2" type="ORF">E2C01_059411</name>
</gene>
<accession>A0A5B7H8A0</accession>
<dbReference type="AlphaFoldDB" id="A0A5B7H8A0"/>
<comment type="caution">
    <text evidence="2">The sequence shown here is derived from an EMBL/GenBank/DDBJ whole genome shotgun (WGS) entry which is preliminary data.</text>
</comment>
<organism evidence="2 3">
    <name type="scientific">Portunus trituberculatus</name>
    <name type="common">Swimming crab</name>
    <name type="synonym">Neptunus trituberculatus</name>
    <dbReference type="NCBI Taxonomy" id="210409"/>
    <lineage>
        <taxon>Eukaryota</taxon>
        <taxon>Metazoa</taxon>
        <taxon>Ecdysozoa</taxon>
        <taxon>Arthropoda</taxon>
        <taxon>Crustacea</taxon>
        <taxon>Multicrustacea</taxon>
        <taxon>Malacostraca</taxon>
        <taxon>Eumalacostraca</taxon>
        <taxon>Eucarida</taxon>
        <taxon>Decapoda</taxon>
        <taxon>Pleocyemata</taxon>
        <taxon>Brachyura</taxon>
        <taxon>Eubrachyura</taxon>
        <taxon>Portunoidea</taxon>
        <taxon>Portunidae</taxon>
        <taxon>Portuninae</taxon>
        <taxon>Portunus</taxon>
    </lineage>
</organism>
<evidence type="ECO:0000313" key="3">
    <source>
        <dbReference type="Proteomes" id="UP000324222"/>
    </source>
</evidence>
<dbReference type="Proteomes" id="UP000324222">
    <property type="component" value="Unassembled WGS sequence"/>
</dbReference>